<gene>
    <name evidence="1" type="ORF">LLUT_LOCUS27144</name>
</gene>
<organism evidence="1 2">
    <name type="scientific">Lupinus luteus</name>
    <name type="common">European yellow lupine</name>
    <dbReference type="NCBI Taxonomy" id="3873"/>
    <lineage>
        <taxon>Eukaryota</taxon>
        <taxon>Viridiplantae</taxon>
        <taxon>Streptophyta</taxon>
        <taxon>Embryophyta</taxon>
        <taxon>Tracheophyta</taxon>
        <taxon>Spermatophyta</taxon>
        <taxon>Magnoliopsida</taxon>
        <taxon>eudicotyledons</taxon>
        <taxon>Gunneridae</taxon>
        <taxon>Pentapetalae</taxon>
        <taxon>rosids</taxon>
        <taxon>fabids</taxon>
        <taxon>Fabales</taxon>
        <taxon>Fabaceae</taxon>
        <taxon>Papilionoideae</taxon>
        <taxon>50 kb inversion clade</taxon>
        <taxon>genistoids sensu lato</taxon>
        <taxon>core genistoids</taxon>
        <taxon>Genisteae</taxon>
        <taxon>Lupinus</taxon>
    </lineage>
</organism>
<protein>
    <recommendedName>
        <fullName evidence="3">Copia protein</fullName>
    </recommendedName>
</protein>
<sequence>MHRRTKHIDVRYYYLCDLPNQGAMKLVFCGTQEQVVDILTEPIKLDQFVKFQRLLGVHPLED</sequence>
<evidence type="ECO:0000313" key="1">
    <source>
        <dbReference type="EMBL" id="CAL0326084.1"/>
    </source>
</evidence>
<dbReference type="Proteomes" id="UP001497480">
    <property type="component" value="Unassembled WGS sequence"/>
</dbReference>
<proteinExistence type="predicted"/>
<evidence type="ECO:0008006" key="3">
    <source>
        <dbReference type="Google" id="ProtNLM"/>
    </source>
</evidence>
<dbReference type="AlphaFoldDB" id="A0AAV1XWY8"/>
<name>A0AAV1XWY8_LUPLU</name>
<evidence type="ECO:0000313" key="2">
    <source>
        <dbReference type="Proteomes" id="UP001497480"/>
    </source>
</evidence>
<accession>A0AAV1XWY8</accession>
<dbReference type="EMBL" id="CAXHTB010000019">
    <property type="protein sequence ID" value="CAL0326084.1"/>
    <property type="molecule type" value="Genomic_DNA"/>
</dbReference>
<reference evidence="1 2" key="1">
    <citation type="submission" date="2024-03" db="EMBL/GenBank/DDBJ databases">
        <authorList>
            <person name="Martinez-Hernandez J."/>
        </authorList>
    </citation>
    <scope>NUCLEOTIDE SEQUENCE [LARGE SCALE GENOMIC DNA]</scope>
</reference>
<comment type="caution">
    <text evidence="1">The sequence shown here is derived from an EMBL/GenBank/DDBJ whole genome shotgun (WGS) entry which is preliminary data.</text>
</comment>
<keyword evidence="2" id="KW-1185">Reference proteome</keyword>